<feature type="transmembrane region" description="Helical" evidence="2">
    <location>
        <begin position="21"/>
        <end position="43"/>
    </location>
</feature>
<dbReference type="RefSeq" id="WP_349153318.1">
    <property type="nucleotide sequence ID" value="NZ_JBBMER010000002.1"/>
</dbReference>
<evidence type="ECO:0000256" key="1">
    <source>
        <dbReference type="SAM" id="MobiDB-lite"/>
    </source>
</evidence>
<evidence type="ECO:0000313" key="4">
    <source>
        <dbReference type="Proteomes" id="UP001442364"/>
    </source>
</evidence>
<dbReference type="SUPFAM" id="SSF53774">
    <property type="entry name" value="Glutaminase/Asparaginase"/>
    <property type="match status" value="1"/>
</dbReference>
<gene>
    <name evidence="3" type="ORF">WMO14_04160</name>
</gene>
<evidence type="ECO:0000313" key="3">
    <source>
        <dbReference type="EMBL" id="MEQ2379080.1"/>
    </source>
</evidence>
<proteinExistence type="predicted"/>
<evidence type="ECO:0008006" key="5">
    <source>
        <dbReference type="Google" id="ProtNLM"/>
    </source>
</evidence>
<protein>
    <recommendedName>
        <fullName evidence="5">L-asparaginase</fullName>
    </recommendedName>
</protein>
<dbReference type="EMBL" id="JBBMER010000002">
    <property type="protein sequence ID" value="MEQ2379080.1"/>
    <property type="molecule type" value="Genomic_DNA"/>
</dbReference>
<dbReference type="InterPro" id="IPR027473">
    <property type="entry name" value="L-asparaginase_C"/>
</dbReference>
<dbReference type="InterPro" id="IPR036152">
    <property type="entry name" value="Asp/glu_Ase-like_sf"/>
</dbReference>
<keyword evidence="2" id="KW-0812">Transmembrane</keyword>
<sequence>MRLLNIGDKLINLKNKLKLKNAVSIAAAVMLGVTSLAGCGFVSNPVEYMSQADNENGTVSDNTDKITDNSGNNAGGMKDNSSDAGSIVNGSDKSNGNNQTSGKRKVCIVGTYGSVSELVNTADYENKIDIELIQENKDFDETKDLISLASKVQEICSGDADIVIVSARKRFADQIRYFLTYTIDTDKSIYVVEEDNNNYKTEIADIVDNKANKVNDSAKHHFDVTGIKDMGYVGMVNDYIGNDVYTAQKIMASYESVVVVSDTADGSLSPAMTQLVKDVSGYIKVIVVNNSGSEYDYAADGLNVITAQTMTSWQARIMAMLCLTDKNITDWQEFFN</sequence>
<name>A0ABV1BTK3_9FIRM</name>
<dbReference type="Proteomes" id="UP001442364">
    <property type="component" value="Unassembled WGS sequence"/>
</dbReference>
<evidence type="ECO:0000256" key="2">
    <source>
        <dbReference type="SAM" id="Phobius"/>
    </source>
</evidence>
<comment type="caution">
    <text evidence="3">The sequence shown here is derived from an EMBL/GenBank/DDBJ whole genome shotgun (WGS) entry which is preliminary data.</text>
</comment>
<feature type="compositionally biased region" description="Polar residues" evidence="1">
    <location>
        <begin position="82"/>
        <end position="101"/>
    </location>
</feature>
<reference evidence="3 4" key="1">
    <citation type="submission" date="2024-03" db="EMBL/GenBank/DDBJ databases">
        <title>Human intestinal bacterial collection.</title>
        <authorList>
            <person name="Pauvert C."/>
            <person name="Hitch T.C.A."/>
            <person name="Clavel T."/>
        </authorList>
    </citation>
    <scope>NUCLEOTIDE SEQUENCE [LARGE SCALE GENOMIC DNA]</scope>
    <source>
        <strain evidence="3 4">CLA-AA-H255</strain>
    </source>
</reference>
<keyword evidence="4" id="KW-1185">Reference proteome</keyword>
<keyword evidence="2" id="KW-1133">Transmembrane helix</keyword>
<keyword evidence="2" id="KW-0472">Membrane</keyword>
<feature type="compositionally biased region" description="Polar residues" evidence="1">
    <location>
        <begin position="52"/>
        <end position="61"/>
    </location>
</feature>
<accession>A0ABV1BTK3</accession>
<dbReference type="Gene3D" id="3.40.50.40">
    <property type="match status" value="1"/>
</dbReference>
<organism evidence="3 4">
    <name type="scientific">[Lactobacillus] rogosae</name>
    <dbReference type="NCBI Taxonomy" id="706562"/>
    <lineage>
        <taxon>Bacteria</taxon>
        <taxon>Bacillati</taxon>
        <taxon>Bacillota</taxon>
        <taxon>Clostridia</taxon>
        <taxon>Lachnospirales</taxon>
        <taxon>Lachnospiraceae</taxon>
        <taxon>Lachnospira</taxon>
    </lineage>
</organism>
<feature type="region of interest" description="Disordered" evidence="1">
    <location>
        <begin position="52"/>
        <end position="101"/>
    </location>
</feature>